<accession>U5DQ10</accession>
<sequence>MRAIRTDLQSVVPAKHSGYLNALLKFKSGSLKHMTISPTRPRTTARRNAAAPNAAYRQLTGDLKRVRARVETLEQKNRQLQQQNRLLQEYLGRFVQASQYLQQASAEVRSVGSDRAGRQPDLPPFAIAPTHAEIRATRRPSRNRNVEGTSVWVVVILMVAIVASFTGLGYAIVRPLMPPQR</sequence>
<protein>
    <submittedName>
        <fullName evidence="4">Putative coiled-coil protein (DUF2205)</fullName>
    </submittedName>
</protein>
<dbReference type="EMBL" id="ASSJ01000004">
    <property type="protein sequence ID" value="ERN42947.1"/>
    <property type="molecule type" value="Genomic_DNA"/>
</dbReference>
<name>U5DQ10_9CHRO</name>
<feature type="transmembrane region" description="Helical" evidence="3">
    <location>
        <begin position="151"/>
        <end position="173"/>
    </location>
</feature>
<evidence type="ECO:0000256" key="3">
    <source>
        <dbReference type="SAM" id="Phobius"/>
    </source>
</evidence>
<keyword evidence="3" id="KW-1133">Transmembrane helix</keyword>
<feature type="coiled-coil region" evidence="1">
    <location>
        <begin position="56"/>
        <end position="93"/>
    </location>
</feature>
<dbReference type="InParanoid" id="U5DQ10"/>
<dbReference type="Gene3D" id="1.20.5.170">
    <property type="match status" value="1"/>
</dbReference>
<evidence type="ECO:0000256" key="2">
    <source>
        <dbReference type="SAM" id="MobiDB-lite"/>
    </source>
</evidence>
<comment type="caution">
    <text evidence="4">The sequence shown here is derived from an EMBL/GenBank/DDBJ whole genome shotgun (WGS) entry which is preliminary data.</text>
</comment>
<keyword evidence="3" id="KW-0472">Membrane</keyword>
<dbReference type="AlphaFoldDB" id="U5DQ10"/>
<keyword evidence="3" id="KW-0812">Transmembrane</keyword>
<dbReference type="Proteomes" id="UP000016960">
    <property type="component" value="Unassembled WGS sequence"/>
</dbReference>
<reference evidence="4 5" key="1">
    <citation type="submission" date="2013-05" db="EMBL/GenBank/DDBJ databases">
        <title>Draft genome sequence of Rubidibacter lacunae KORDI 51-2.</title>
        <authorList>
            <person name="Choi D.H."/>
            <person name="Noh J.H."/>
            <person name="Kwon K.-K."/>
            <person name="Lee J.-H."/>
            <person name="Ryu J.-Y."/>
        </authorList>
    </citation>
    <scope>NUCLEOTIDE SEQUENCE [LARGE SCALE GENOMIC DNA]</scope>
    <source>
        <strain evidence="4 5">KORDI 51-2</strain>
    </source>
</reference>
<organism evidence="4 5">
    <name type="scientific">Rubidibacter lacunae KORDI 51-2</name>
    <dbReference type="NCBI Taxonomy" id="582515"/>
    <lineage>
        <taxon>Bacteria</taxon>
        <taxon>Bacillati</taxon>
        <taxon>Cyanobacteriota</taxon>
        <taxon>Cyanophyceae</taxon>
        <taxon>Oscillatoriophycideae</taxon>
        <taxon>Chroococcales</taxon>
        <taxon>Aphanothecaceae</taxon>
        <taxon>Rubidibacter</taxon>
    </lineage>
</organism>
<proteinExistence type="predicted"/>
<gene>
    <name evidence="4" type="ORF">KR51_00002520</name>
</gene>
<keyword evidence="5" id="KW-1185">Reference proteome</keyword>
<evidence type="ECO:0000313" key="4">
    <source>
        <dbReference type="EMBL" id="ERN42947.1"/>
    </source>
</evidence>
<keyword evidence="1" id="KW-0175">Coiled coil</keyword>
<evidence type="ECO:0000313" key="5">
    <source>
        <dbReference type="Proteomes" id="UP000016960"/>
    </source>
</evidence>
<feature type="region of interest" description="Disordered" evidence="2">
    <location>
        <begin position="113"/>
        <end position="141"/>
    </location>
</feature>
<evidence type="ECO:0000256" key="1">
    <source>
        <dbReference type="SAM" id="Coils"/>
    </source>
</evidence>